<dbReference type="Proteomes" id="UP000262969">
    <property type="component" value="Unassembled WGS sequence"/>
</dbReference>
<proteinExistence type="predicted"/>
<name>A0A3D2X568_9FIRM</name>
<evidence type="ECO:0000313" key="2">
    <source>
        <dbReference type="Proteomes" id="UP000262969"/>
    </source>
</evidence>
<comment type="caution">
    <text evidence="1">The sequence shown here is derived from an EMBL/GenBank/DDBJ whole genome shotgun (WGS) entry which is preliminary data.</text>
</comment>
<dbReference type="EMBL" id="DPVV01000186">
    <property type="protein sequence ID" value="HCL01857.1"/>
    <property type="molecule type" value="Genomic_DNA"/>
</dbReference>
<organism evidence="1 2">
    <name type="scientific">Lachnoclostridium phytofermentans</name>
    <dbReference type="NCBI Taxonomy" id="66219"/>
    <lineage>
        <taxon>Bacteria</taxon>
        <taxon>Bacillati</taxon>
        <taxon>Bacillota</taxon>
        <taxon>Clostridia</taxon>
        <taxon>Lachnospirales</taxon>
        <taxon>Lachnospiraceae</taxon>
    </lineage>
</organism>
<accession>A0A3D2X568</accession>
<sequence length="106" mass="11810">MEYIKLKDGTIIAIIGATSNSFTIIANTSQDFKDTYDNLKAKNLEEYSIVNEEGEALAFFKDKEVKSARLEGDIATFDLKDVDITTKRIKALEETVDTLVIETLGV</sequence>
<reference evidence="1 2" key="1">
    <citation type="journal article" date="2018" name="Nat. Biotechnol.">
        <title>A standardized bacterial taxonomy based on genome phylogeny substantially revises the tree of life.</title>
        <authorList>
            <person name="Parks D.H."/>
            <person name="Chuvochina M."/>
            <person name="Waite D.W."/>
            <person name="Rinke C."/>
            <person name="Skarshewski A."/>
            <person name="Chaumeil P.A."/>
            <person name="Hugenholtz P."/>
        </authorList>
    </citation>
    <scope>NUCLEOTIDE SEQUENCE [LARGE SCALE GENOMIC DNA]</scope>
    <source>
        <strain evidence="1">UBA11728</strain>
    </source>
</reference>
<dbReference type="AlphaFoldDB" id="A0A3D2X568"/>
<protein>
    <submittedName>
        <fullName evidence="1">Uncharacterized protein</fullName>
    </submittedName>
</protein>
<evidence type="ECO:0000313" key="1">
    <source>
        <dbReference type="EMBL" id="HCL01857.1"/>
    </source>
</evidence>
<gene>
    <name evidence="1" type="ORF">DHW61_05480</name>
</gene>